<dbReference type="Pfam" id="PF00027">
    <property type="entry name" value="cNMP_binding"/>
    <property type="match status" value="1"/>
</dbReference>
<reference evidence="6 7" key="1">
    <citation type="submission" date="2017-11" db="EMBL/GenBank/DDBJ databases">
        <title>Evolution of Phototrophy in the Chloroflexi Phylum Driven by Horizontal Gene Transfer.</title>
        <authorList>
            <person name="Ward L.M."/>
            <person name="Hemp J."/>
            <person name="Shih P.M."/>
            <person name="Mcglynn S.E."/>
            <person name="Fischer W."/>
        </authorList>
    </citation>
    <scope>NUCLEOTIDE SEQUENCE [LARGE SCALE GENOMIC DNA]</scope>
    <source>
        <strain evidence="6">JP3_13</strain>
    </source>
</reference>
<name>A0A2M8PE63_9CHLR</name>
<evidence type="ECO:0000313" key="7">
    <source>
        <dbReference type="Proteomes" id="UP000229681"/>
    </source>
</evidence>
<dbReference type="InterPro" id="IPR050397">
    <property type="entry name" value="Env_Response_Regulators"/>
</dbReference>
<dbReference type="PANTHER" id="PTHR24567:SF28">
    <property type="entry name" value="LISTERIOLYSIN REGULATORY PROTEIN"/>
    <property type="match status" value="1"/>
</dbReference>
<dbReference type="SMART" id="SM00419">
    <property type="entry name" value="HTH_CRP"/>
    <property type="match status" value="1"/>
</dbReference>
<dbReference type="PROSITE" id="PS50042">
    <property type="entry name" value="CNMP_BINDING_3"/>
    <property type="match status" value="1"/>
</dbReference>
<dbReference type="EMBL" id="PGTM01000106">
    <property type="protein sequence ID" value="PJF35828.1"/>
    <property type="molecule type" value="Genomic_DNA"/>
</dbReference>
<dbReference type="PRINTS" id="PR00034">
    <property type="entry name" value="HTHCRP"/>
</dbReference>
<dbReference type="CDD" id="cd00092">
    <property type="entry name" value="HTH_CRP"/>
    <property type="match status" value="1"/>
</dbReference>
<dbReference type="GO" id="GO:0005829">
    <property type="term" value="C:cytosol"/>
    <property type="evidence" value="ECO:0007669"/>
    <property type="project" value="TreeGrafter"/>
</dbReference>
<dbReference type="Proteomes" id="UP000229681">
    <property type="component" value="Unassembled WGS sequence"/>
</dbReference>
<protein>
    <submittedName>
        <fullName evidence="6">Crp/Fnr family transcriptional regulator</fullName>
    </submittedName>
</protein>
<evidence type="ECO:0000313" key="6">
    <source>
        <dbReference type="EMBL" id="PJF35828.1"/>
    </source>
</evidence>
<comment type="caution">
    <text evidence="6">The sequence shown here is derived from an EMBL/GenBank/DDBJ whole genome shotgun (WGS) entry which is preliminary data.</text>
</comment>
<dbReference type="PROSITE" id="PS51063">
    <property type="entry name" value="HTH_CRP_2"/>
    <property type="match status" value="1"/>
</dbReference>
<dbReference type="InterPro" id="IPR014710">
    <property type="entry name" value="RmlC-like_jellyroll"/>
</dbReference>
<dbReference type="InterPro" id="IPR000595">
    <property type="entry name" value="cNMP-bd_dom"/>
</dbReference>
<dbReference type="SUPFAM" id="SSF51206">
    <property type="entry name" value="cAMP-binding domain-like"/>
    <property type="match status" value="1"/>
</dbReference>
<gene>
    <name evidence="6" type="ORF">CUN49_08525</name>
</gene>
<keyword evidence="3" id="KW-0804">Transcription</keyword>
<dbReference type="CDD" id="cd00038">
    <property type="entry name" value="CAP_ED"/>
    <property type="match status" value="1"/>
</dbReference>
<keyword evidence="1" id="KW-0805">Transcription regulation</keyword>
<feature type="domain" description="Cyclic nucleotide-binding" evidence="4">
    <location>
        <begin position="1"/>
        <end position="91"/>
    </location>
</feature>
<organism evidence="6 7">
    <name type="scientific">Candidatus Thermofonsia Clade 1 bacterium</name>
    <dbReference type="NCBI Taxonomy" id="2364210"/>
    <lineage>
        <taxon>Bacteria</taxon>
        <taxon>Bacillati</taxon>
        <taxon>Chloroflexota</taxon>
        <taxon>Candidatus Thermofontia</taxon>
        <taxon>Candidatus Thermofonsia Clade 1</taxon>
    </lineage>
</organism>
<feature type="non-terminal residue" evidence="6">
    <location>
        <position position="1"/>
    </location>
</feature>
<dbReference type="PANTHER" id="PTHR24567">
    <property type="entry name" value="CRP FAMILY TRANSCRIPTIONAL REGULATORY PROTEIN"/>
    <property type="match status" value="1"/>
</dbReference>
<dbReference type="GO" id="GO:0003677">
    <property type="term" value="F:DNA binding"/>
    <property type="evidence" value="ECO:0007669"/>
    <property type="project" value="UniProtKB-KW"/>
</dbReference>
<keyword evidence="2" id="KW-0238">DNA-binding</keyword>
<evidence type="ECO:0000256" key="1">
    <source>
        <dbReference type="ARBA" id="ARBA00023015"/>
    </source>
</evidence>
<dbReference type="InterPro" id="IPR036390">
    <property type="entry name" value="WH_DNA-bd_sf"/>
</dbReference>
<accession>A0A2M8PE63</accession>
<feature type="domain" description="HTH crp-type" evidence="5">
    <location>
        <begin position="105"/>
        <end position="179"/>
    </location>
</feature>
<sequence length="190" mass="21202">QGEPAHAFYLLQHGKMRLVQHTPEGKDVTLATFSDGDLIGLIVALNGDPYPASAEALERCDLLAFQGALMWEIMLQHAPLAVRVVRMLAARLHEAHERIRELSTERVQQRLARSLVRLAHKVGVPQSDGSIYLNMRLSRQDLAQMNGTTLETVSRTLTAWQREGLIEVGREQITILKPTELALIADDLPN</sequence>
<dbReference type="InterPro" id="IPR012318">
    <property type="entry name" value="HTH_CRP"/>
</dbReference>
<evidence type="ECO:0000259" key="4">
    <source>
        <dbReference type="PROSITE" id="PS50042"/>
    </source>
</evidence>
<proteinExistence type="predicted"/>
<dbReference type="Gene3D" id="2.60.120.10">
    <property type="entry name" value="Jelly Rolls"/>
    <property type="match status" value="1"/>
</dbReference>
<dbReference type="AlphaFoldDB" id="A0A2M8PE63"/>
<dbReference type="InterPro" id="IPR018490">
    <property type="entry name" value="cNMP-bd_dom_sf"/>
</dbReference>
<evidence type="ECO:0000256" key="3">
    <source>
        <dbReference type="ARBA" id="ARBA00023163"/>
    </source>
</evidence>
<dbReference type="Pfam" id="PF13545">
    <property type="entry name" value="HTH_Crp_2"/>
    <property type="match status" value="1"/>
</dbReference>
<dbReference type="GO" id="GO:0003700">
    <property type="term" value="F:DNA-binding transcription factor activity"/>
    <property type="evidence" value="ECO:0007669"/>
    <property type="project" value="TreeGrafter"/>
</dbReference>
<evidence type="ECO:0000259" key="5">
    <source>
        <dbReference type="PROSITE" id="PS51063"/>
    </source>
</evidence>
<dbReference type="SUPFAM" id="SSF46785">
    <property type="entry name" value="Winged helix' DNA-binding domain"/>
    <property type="match status" value="1"/>
</dbReference>
<evidence type="ECO:0000256" key="2">
    <source>
        <dbReference type="ARBA" id="ARBA00023125"/>
    </source>
</evidence>